<dbReference type="InterPro" id="IPR011042">
    <property type="entry name" value="6-blade_b-propeller_TolB-like"/>
</dbReference>
<dbReference type="AlphaFoldDB" id="A0A9J2QAW5"/>
<protein>
    <submittedName>
        <fullName evidence="11">B box-type domain-containing protein</fullName>
    </submittedName>
</protein>
<accession>A0A9J2QAW5</accession>
<evidence type="ECO:0000256" key="1">
    <source>
        <dbReference type="ARBA" id="ARBA00022723"/>
    </source>
</evidence>
<evidence type="ECO:0000313" key="10">
    <source>
        <dbReference type="Proteomes" id="UP000036681"/>
    </source>
</evidence>
<name>A0A9J2QAW5_ASCLU</name>
<dbReference type="InterPro" id="IPR001298">
    <property type="entry name" value="Filamin/ABP280_rpt"/>
</dbReference>
<dbReference type="PANTHER" id="PTHR25462">
    <property type="entry name" value="BONUS, ISOFORM C-RELATED"/>
    <property type="match status" value="1"/>
</dbReference>
<dbReference type="Gene3D" id="2.120.10.30">
    <property type="entry name" value="TolB, C-terminal domain"/>
    <property type="match status" value="1"/>
</dbReference>
<evidence type="ECO:0000256" key="4">
    <source>
        <dbReference type="ARBA" id="ARBA00022833"/>
    </source>
</evidence>
<dbReference type="SUPFAM" id="SSF57845">
    <property type="entry name" value="B-box zinc-binding domain"/>
    <property type="match status" value="1"/>
</dbReference>
<evidence type="ECO:0000256" key="6">
    <source>
        <dbReference type="PROSITE-ProRule" id="PRU00087"/>
    </source>
</evidence>
<feature type="transmembrane region" description="Helical" evidence="8">
    <location>
        <begin position="199"/>
        <end position="215"/>
    </location>
</feature>
<dbReference type="SUPFAM" id="SSF81296">
    <property type="entry name" value="E set domains"/>
    <property type="match status" value="1"/>
</dbReference>
<dbReference type="InterPro" id="IPR013783">
    <property type="entry name" value="Ig-like_fold"/>
</dbReference>
<dbReference type="InterPro" id="IPR047153">
    <property type="entry name" value="TRIM45/56/19-like"/>
</dbReference>
<evidence type="ECO:0000256" key="7">
    <source>
        <dbReference type="PROSITE-ProRule" id="PRU00504"/>
    </source>
</evidence>
<dbReference type="WBParaSite" id="ALUE_0001875501-mRNA-1">
    <property type="protein sequence ID" value="ALUE_0001875501-mRNA-1"/>
    <property type="gene ID" value="ALUE_0001875501"/>
</dbReference>
<feature type="repeat" description="NHL" evidence="7">
    <location>
        <begin position="431"/>
        <end position="472"/>
    </location>
</feature>
<dbReference type="InterPro" id="IPR017868">
    <property type="entry name" value="Filamin/ABP280_repeat-like"/>
</dbReference>
<dbReference type="Pfam" id="PF00630">
    <property type="entry name" value="Filamin"/>
    <property type="match status" value="1"/>
</dbReference>
<keyword evidence="10" id="KW-1185">Reference proteome</keyword>
<dbReference type="SUPFAM" id="SSF101898">
    <property type="entry name" value="NHL repeat"/>
    <property type="match status" value="1"/>
</dbReference>
<keyword evidence="3 5" id="KW-0863">Zinc-finger</keyword>
<dbReference type="PANTHER" id="PTHR25462:SF285">
    <property type="entry name" value="RING-TYPE DOMAIN-CONTAINING PROTEIN"/>
    <property type="match status" value="1"/>
</dbReference>
<dbReference type="GO" id="GO:0008270">
    <property type="term" value="F:zinc ion binding"/>
    <property type="evidence" value="ECO:0007669"/>
    <property type="project" value="UniProtKB-KW"/>
</dbReference>
<dbReference type="Gene3D" id="2.60.40.10">
    <property type="entry name" value="Immunoglobulins"/>
    <property type="match status" value="1"/>
</dbReference>
<keyword evidence="4" id="KW-0862">Zinc</keyword>
<dbReference type="GO" id="GO:0061630">
    <property type="term" value="F:ubiquitin protein ligase activity"/>
    <property type="evidence" value="ECO:0007669"/>
    <property type="project" value="TreeGrafter"/>
</dbReference>
<dbReference type="PROSITE" id="PS50119">
    <property type="entry name" value="ZF_BBOX"/>
    <property type="match status" value="1"/>
</dbReference>
<dbReference type="PROSITE" id="PS50194">
    <property type="entry name" value="FILAMIN_REPEAT"/>
    <property type="match status" value="1"/>
</dbReference>
<dbReference type="Proteomes" id="UP000036681">
    <property type="component" value="Unplaced"/>
</dbReference>
<keyword evidence="1" id="KW-0479">Metal-binding</keyword>
<reference evidence="11" key="1">
    <citation type="submission" date="2023-03" db="UniProtKB">
        <authorList>
            <consortium name="WormBaseParasite"/>
        </authorList>
    </citation>
    <scope>IDENTIFICATION</scope>
</reference>
<dbReference type="SMART" id="SM00557">
    <property type="entry name" value="IG_FLMN"/>
    <property type="match status" value="1"/>
</dbReference>
<feature type="domain" description="B box-type" evidence="9">
    <location>
        <begin position="65"/>
        <end position="103"/>
    </location>
</feature>
<evidence type="ECO:0000256" key="3">
    <source>
        <dbReference type="ARBA" id="ARBA00022771"/>
    </source>
</evidence>
<dbReference type="GO" id="GO:0005654">
    <property type="term" value="C:nucleoplasm"/>
    <property type="evidence" value="ECO:0007669"/>
    <property type="project" value="TreeGrafter"/>
</dbReference>
<proteinExistence type="predicted"/>
<keyword evidence="2" id="KW-0677">Repeat</keyword>
<evidence type="ECO:0000313" key="11">
    <source>
        <dbReference type="WBParaSite" id="ALUE_0001875501-mRNA-1"/>
    </source>
</evidence>
<keyword evidence="8" id="KW-0472">Membrane</keyword>
<organism evidence="10 11">
    <name type="scientific">Ascaris lumbricoides</name>
    <name type="common">Giant roundworm</name>
    <dbReference type="NCBI Taxonomy" id="6252"/>
    <lineage>
        <taxon>Eukaryota</taxon>
        <taxon>Metazoa</taxon>
        <taxon>Ecdysozoa</taxon>
        <taxon>Nematoda</taxon>
        <taxon>Chromadorea</taxon>
        <taxon>Rhabditida</taxon>
        <taxon>Spirurina</taxon>
        <taxon>Ascaridomorpha</taxon>
        <taxon>Ascaridoidea</taxon>
        <taxon>Ascarididae</taxon>
        <taxon>Ascaris</taxon>
    </lineage>
</organism>
<evidence type="ECO:0000256" key="5">
    <source>
        <dbReference type="PROSITE-ProRule" id="PRU00024"/>
    </source>
</evidence>
<feature type="repeat" description="Filamin" evidence="6">
    <location>
        <begin position="340"/>
        <end position="422"/>
    </location>
</feature>
<keyword evidence="8" id="KW-1133">Transmembrane helix</keyword>
<dbReference type="PROSITE" id="PS51125">
    <property type="entry name" value="NHL"/>
    <property type="match status" value="1"/>
</dbReference>
<evidence type="ECO:0000256" key="8">
    <source>
        <dbReference type="SAM" id="Phobius"/>
    </source>
</evidence>
<dbReference type="InterPro" id="IPR000315">
    <property type="entry name" value="Znf_B-box"/>
</dbReference>
<dbReference type="InterPro" id="IPR001258">
    <property type="entry name" value="NHL_repeat"/>
</dbReference>
<keyword evidence="8" id="KW-0812">Transmembrane</keyword>
<evidence type="ECO:0000259" key="9">
    <source>
        <dbReference type="PROSITE" id="PS50119"/>
    </source>
</evidence>
<evidence type="ECO:0000256" key="2">
    <source>
        <dbReference type="ARBA" id="ARBA00022737"/>
    </source>
</evidence>
<dbReference type="InterPro" id="IPR014756">
    <property type="entry name" value="Ig_E-set"/>
</dbReference>
<sequence length="700" mass="77703">MRVLSIVQRLKGEFEVLETGTMRCPMCREMAMLPVGGANGFPSSFLINQLLDLMQKQRRDVVPNCAVHQQEQLLYCEACDLVFCLHCDAPSTRSCSEHTVVPFSIAIKRMSEIVVFKVKQCVASLNTAAANVECETVQLDRNVDKIVDELNASFQEVSQLVENRRRELLESVRLMRDQKRKVLRDQMEVIDAHRKRQHILFFFFALLTFLFSLMLERELENCQLDVRQMGARTKRVMAATEEALALTEPRENAFLKLHTQPKKLLQGYSPLLPQLGVPRSAKRSHLGTLAGEVMVDEMEEMEKSLGQFGAISGSTTFPTQCTVELQDSASVYTETRLLLTTFDVDGKRRNSGGDPVKAEIRRGKVSAEQICDPAVESINAVIKDNENGTYSILFRVREPGEYSARVTIFGRAVKSNPFLVSVSAHHSPKWQFGSLGSNISQLNQPVKICQDPKGYMYILDTGNNRIKMLDGNGEYMDDITSAALKGASTVGMAILPSGDFLTLNWRTKEVTKCNHAGEPLQTMSFSEFVEPIDICVDSRGRLLIADTACAKVFVFDAAFRPLFSFDVSAHCDSAPITCVCLGLNDEILVGTCSSLLLFDGGGRFIREIPLTASPQRSRTMAAACAVCPMTGSVIAAVVDSKKNRAHLAVCQYKGSFVFSMDSHGSRLRRPCGLCIGTHKWVGMCFVVDSATHSVKAYQFK</sequence>